<evidence type="ECO:0000259" key="1">
    <source>
        <dbReference type="Pfam" id="PF05685"/>
    </source>
</evidence>
<dbReference type="CDD" id="cd06260">
    <property type="entry name" value="DUF820-like"/>
    <property type="match status" value="1"/>
</dbReference>
<protein>
    <submittedName>
        <fullName evidence="2">Endonuclease, Uma2 family (Restriction endonuclease fold)</fullName>
    </submittedName>
</protein>
<sequence length="178" mass="19758">MVITTLAGYDAMSEDDCRRHELVDGELVEMPPRTPRHQRALMMLTNQLDEQLPAGLRVVHSFDVLLKDGSWPLMRKPDVVVASIRAFRDEVTRFDAADVALVVEIMSEESEDVDLRIKLREYAAAGIPNYWIIALDGPAAMAAYSLADGWYELAEGGTGTLDVVGPSPMTLNLDELIR</sequence>
<keyword evidence="2" id="KW-0255">Endonuclease</keyword>
<evidence type="ECO:0000313" key="2">
    <source>
        <dbReference type="EMBL" id="SFR20763.1"/>
    </source>
</evidence>
<dbReference type="EMBL" id="FOYL01000005">
    <property type="protein sequence ID" value="SFR20763.1"/>
    <property type="molecule type" value="Genomic_DNA"/>
</dbReference>
<keyword evidence="3" id="KW-1185">Reference proteome</keyword>
<dbReference type="AlphaFoldDB" id="A0A1I6ESJ2"/>
<name>A0A1I6ESJ2_9PSEU</name>
<accession>A0A1I6ESJ2</accession>
<dbReference type="GO" id="GO:0004519">
    <property type="term" value="F:endonuclease activity"/>
    <property type="evidence" value="ECO:0007669"/>
    <property type="project" value="UniProtKB-KW"/>
</dbReference>
<dbReference type="SUPFAM" id="SSF52980">
    <property type="entry name" value="Restriction endonuclease-like"/>
    <property type="match status" value="1"/>
</dbReference>
<dbReference type="PANTHER" id="PTHR35400">
    <property type="entry name" value="SLR1083 PROTEIN"/>
    <property type="match status" value="1"/>
</dbReference>
<gene>
    <name evidence="2" type="ORF">SAMN04488564_105324</name>
</gene>
<dbReference type="Pfam" id="PF05685">
    <property type="entry name" value="Uma2"/>
    <property type="match status" value="1"/>
</dbReference>
<keyword evidence="2" id="KW-0540">Nuclease</keyword>
<feature type="domain" description="Putative restriction endonuclease" evidence="1">
    <location>
        <begin position="9"/>
        <end position="156"/>
    </location>
</feature>
<dbReference type="Proteomes" id="UP000198583">
    <property type="component" value="Unassembled WGS sequence"/>
</dbReference>
<dbReference type="InterPro" id="IPR011335">
    <property type="entry name" value="Restrct_endonuc-II-like"/>
</dbReference>
<evidence type="ECO:0000313" key="3">
    <source>
        <dbReference type="Proteomes" id="UP000198583"/>
    </source>
</evidence>
<dbReference type="InterPro" id="IPR008538">
    <property type="entry name" value="Uma2"/>
</dbReference>
<dbReference type="InterPro" id="IPR012296">
    <property type="entry name" value="Nuclease_put_TT1808"/>
</dbReference>
<organism evidence="2 3">
    <name type="scientific">Lentzea waywayandensis</name>
    <dbReference type="NCBI Taxonomy" id="84724"/>
    <lineage>
        <taxon>Bacteria</taxon>
        <taxon>Bacillati</taxon>
        <taxon>Actinomycetota</taxon>
        <taxon>Actinomycetes</taxon>
        <taxon>Pseudonocardiales</taxon>
        <taxon>Pseudonocardiaceae</taxon>
        <taxon>Lentzea</taxon>
    </lineage>
</organism>
<proteinExistence type="predicted"/>
<dbReference type="PANTHER" id="PTHR35400:SF3">
    <property type="entry name" value="SLL1072 PROTEIN"/>
    <property type="match status" value="1"/>
</dbReference>
<keyword evidence="2" id="KW-0378">Hydrolase</keyword>
<dbReference type="STRING" id="84724.SAMN04488564_105324"/>
<dbReference type="Gene3D" id="3.90.1570.10">
    <property type="entry name" value="tt1808, chain A"/>
    <property type="match status" value="1"/>
</dbReference>
<reference evidence="3" key="1">
    <citation type="submission" date="2016-10" db="EMBL/GenBank/DDBJ databases">
        <authorList>
            <person name="Varghese N."/>
            <person name="Submissions S."/>
        </authorList>
    </citation>
    <scope>NUCLEOTIDE SEQUENCE [LARGE SCALE GENOMIC DNA]</scope>
    <source>
        <strain evidence="3">DSM 44232</strain>
    </source>
</reference>